<feature type="transmembrane region" description="Helical" evidence="2">
    <location>
        <begin position="100"/>
        <end position="118"/>
    </location>
</feature>
<comment type="caution">
    <text evidence="3">The sequence shown here is derived from an EMBL/GenBank/DDBJ whole genome shotgun (WGS) entry which is preliminary data.</text>
</comment>
<dbReference type="CDD" id="cd12087">
    <property type="entry name" value="TM_EGFR-like"/>
    <property type="match status" value="1"/>
</dbReference>
<proteinExistence type="predicted"/>
<organism evidence="3 4">
    <name type="scientific">Fusarium torulosum</name>
    <dbReference type="NCBI Taxonomy" id="33205"/>
    <lineage>
        <taxon>Eukaryota</taxon>
        <taxon>Fungi</taxon>
        <taxon>Dikarya</taxon>
        <taxon>Ascomycota</taxon>
        <taxon>Pezizomycotina</taxon>
        <taxon>Sordariomycetes</taxon>
        <taxon>Hypocreomycetidae</taxon>
        <taxon>Hypocreales</taxon>
        <taxon>Nectriaceae</taxon>
        <taxon>Fusarium</taxon>
    </lineage>
</organism>
<sequence>MTISDAIFPFRQLALLQVEAVISRILELYAGPTDSDYPACGTAYKAVGRREITAFDCANNELEVSLYISTDFSTSQSDEDIPSTASTTAISSIETTGSKGVIGGLALIALIGVVLWFLRRKKHIPSHSDSNLHSTANYHPQPQALPDEVYTNPTYNAPPYDHPPMSSAPRNVSQNFSTLHYAASPQTSEFPSTPGRPKTPELG</sequence>
<keyword evidence="2" id="KW-0472">Membrane</keyword>
<keyword evidence="2" id="KW-0812">Transmembrane</keyword>
<dbReference type="AlphaFoldDB" id="A0AAE8SMF8"/>
<accession>A0AAE8SMF8</accession>
<reference evidence="3" key="1">
    <citation type="submission" date="2018-03" db="EMBL/GenBank/DDBJ databases">
        <authorList>
            <person name="Guldener U."/>
        </authorList>
    </citation>
    <scope>NUCLEOTIDE SEQUENCE</scope>
</reference>
<protein>
    <submittedName>
        <fullName evidence="3">Uncharacterized protein</fullName>
    </submittedName>
</protein>
<name>A0AAE8SMF8_9HYPO</name>
<evidence type="ECO:0000313" key="4">
    <source>
        <dbReference type="Proteomes" id="UP001187734"/>
    </source>
</evidence>
<feature type="compositionally biased region" description="Polar residues" evidence="1">
    <location>
        <begin position="168"/>
        <end position="191"/>
    </location>
</feature>
<feature type="region of interest" description="Disordered" evidence="1">
    <location>
        <begin position="126"/>
        <end position="203"/>
    </location>
</feature>
<evidence type="ECO:0000256" key="1">
    <source>
        <dbReference type="SAM" id="MobiDB-lite"/>
    </source>
</evidence>
<dbReference type="Proteomes" id="UP001187734">
    <property type="component" value="Unassembled WGS sequence"/>
</dbReference>
<feature type="compositionally biased region" description="Polar residues" evidence="1">
    <location>
        <begin position="127"/>
        <end position="140"/>
    </location>
</feature>
<dbReference type="EMBL" id="ONZP01000418">
    <property type="protein sequence ID" value="SPJ84056.1"/>
    <property type="molecule type" value="Genomic_DNA"/>
</dbReference>
<keyword evidence="4" id="KW-1185">Reference proteome</keyword>
<gene>
    <name evidence="3" type="ORF">FTOL_10572</name>
</gene>
<keyword evidence="2" id="KW-1133">Transmembrane helix</keyword>
<evidence type="ECO:0000313" key="3">
    <source>
        <dbReference type="EMBL" id="SPJ84056.1"/>
    </source>
</evidence>
<evidence type="ECO:0000256" key="2">
    <source>
        <dbReference type="SAM" id="Phobius"/>
    </source>
</evidence>